<organism evidence="2 3">
    <name type="scientific">Lepidopterella palustris CBS 459.81</name>
    <dbReference type="NCBI Taxonomy" id="1314670"/>
    <lineage>
        <taxon>Eukaryota</taxon>
        <taxon>Fungi</taxon>
        <taxon>Dikarya</taxon>
        <taxon>Ascomycota</taxon>
        <taxon>Pezizomycotina</taxon>
        <taxon>Dothideomycetes</taxon>
        <taxon>Pleosporomycetidae</taxon>
        <taxon>Mytilinidiales</taxon>
        <taxon>Argynnaceae</taxon>
        <taxon>Lepidopterella</taxon>
    </lineage>
</organism>
<accession>A0A8E2JAA5</accession>
<keyword evidence="1" id="KW-0472">Membrane</keyword>
<evidence type="ECO:0000256" key="1">
    <source>
        <dbReference type="SAM" id="Phobius"/>
    </source>
</evidence>
<dbReference type="Proteomes" id="UP000250266">
    <property type="component" value="Unassembled WGS sequence"/>
</dbReference>
<keyword evidence="1" id="KW-0812">Transmembrane</keyword>
<name>A0A8E2JAA5_9PEZI</name>
<gene>
    <name evidence="2" type="ORF">K432DRAFT_309055</name>
</gene>
<evidence type="ECO:0000313" key="2">
    <source>
        <dbReference type="EMBL" id="OCK75209.1"/>
    </source>
</evidence>
<dbReference type="EMBL" id="KV745349">
    <property type="protein sequence ID" value="OCK75209.1"/>
    <property type="molecule type" value="Genomic_DNA"/>
</dbReference>
<feature type="transmembrane region" description="Helical" evidence="1">
    <location>
        <begin position="54"/>
        <end position="72"/>
    </location>
</feature>
<evidence type="ECO:0000313" key="3">
    <source>
        <dbReference type="Proteomes" id="UP000250266"/>
    </source>
</evidence>
<reference evidence="2 3" key="1">
    <citation type="journal article" date="2016" name="Nat. Commun.">
        <title>Ectomycorrhizal ecology is imprinted in the genome of the dominant symbiotic fungus Cenococcum geophilum.</title>
        <authorList>
            <consortium name="DOE Joint Genome Institute"/>
            <person name="Peter M."/>
            <person name="Kohler A."/>
            <person name="Ohm R.A."/>
            <person name="Kuo A."/>
            <person name="Krutzmann J."/>
            <person name="Morin E."/>
            <person name="Arend M."/>
            <person name="Barry K.W."/>
            <person name="Binder M."/>
            <person name="Choi C."/>
            <person name="Clum A."/>
            <person name="Copeland A."/>
            <person name="Grisel N."/>
            <person name="Haridas S."/>
            <person name="Kipfer T."/>
            <person name="LaButti K."/>
            <person name="Lindquist E."/>
            <person name="Lipzen A."/>
            <person name="Maire R."/>
            <person name="Meier B."/>
            <person name="Mihaltcheva S."/>
            <person name="Molinier V."/>
            <person name="Murat C."/>
            <person name="Poggeler S."/>
            <person name="Quandt C.A."/>
            <person name="Sperisen C."/>
            <person name="Tritt A."/>
            <person name="Tisserant E."/>
            <person name="Crous P.W."/>
            <person name="Henrissat B."/>
            <person name="Nehls U."/>
            <person name="Egli S."/>
            <person name="Spatafora J.W."/>
            <person name="Grigoriev I.V."/>
            <person name="Martin F.M."/>
        </authorList>
    </citation>
    <scope>NUCLEOTIDE SEQUENCE [LARGE SCALE GENOMIC DNA]</scope>
    <source>
        <strain evidence="2 3">CBS 459.81</strain>
    </source>
</reference>
<protein>
    <submittedName>
        <fullName evidence="2">Uncharacterized protein</fullName>
    </submittedName>
</protein>
<proteinExistence type="predicted"/>
<sequence>NPIKTACTRRPTVIVFIFKAVIHWFFGLSVKRWFEPADDGNRNFFRFRPVQISYITRMLVLLVIIISSLASWKPKGPQPAAYGHLQTLADLIHEWPEGEDLFWGHKSKDKNRICHAGASEKGLGGIKMDRMYS</sequence>
<keyword evidence="3" id="KW-1185">Reference proteome</keyword>
<feature type="non-terminal residue" evidence="2">
    <location>
        <position position="1"/>
    </location>
</feature>
<dbReference type="AlphaFoldDB" id="A0A8E2JAA5"/>
<feature type="transmembrane region" description="Helical" evidence="1">
    <location>
        <begin position="12"/>
        <end position="34"/>
    </location>
</feature>
<keyword evidence="1" id="KW-1133">Transmembrane helix</keyword>
<dbReference type="OrthoDB" id="2688021at2759"/>